<evidence type="ECO:0000313" key="4">
    <source>
        <dbReference type="Proteomes" id="UP000355283"/>
    </source>
</evidence>
<accession>A0A4D9D2Z0</accession>
<dbReference type="Gene3D" id="3.40.50.1820">
    <property type="entry name" value="alpha/beta hydrolase"/>
    <property type="match status" value="1"/>
</dbReference>
<comment type="caution">
    <text evidence="3">The sequence shown here is derived from an EMBL/GenBank/DDBJ whole genome shotgun (WGS) entry which is preliminary data.</text>
</comment>
<dbReference type="GO" id="GO:0006629">
    <property type="term" value="P:lipid metabolic process"/>
    <property type="evidence" value="ECO:0007669"/>
    <property type="project" value="InterPro"/>
</dbReference>
<keyword evidence="1" id="KW-0732">Signal</keyword>
<organism evidence="3 4">
    <name type="scientific">Nannochloropsis salina CCMP1776</name>
    <dbReference type="NCBI Taxonomy" id="1027361"/>
    <lineage>
        <taxon>Eukaryota</taxon>
        <taxon>Sar</taxon>
        <taxon>Stramenopiles</taxon>
        <taxon>Ochrophyta</taxon>
        <taxon>Eustigmatophyceae</taxon>
        <taxon>Eustigmatales</taxon>
        <taxon>Monodopsidaceae</taxon>
        <taxon>Microchloropsis</taxon>
        <taxon>Microchloropsis salina</taxon>
    </lineage>
</organism>
<dbReference type="OrthoDB" id="508212at2759"/>
<dbReference type="EMBL" id="SDOX01000011">
    <property type="protein sequence ID" value="TFJ85766.1"/>
    <property type="molecule type" value="Genomic_DNA"/>
</dbReference>
<dbReference type="PANTHER" id="PTHR45856:SF24">
    <property type="entry name" value="FUNGAL LIPASE-LIKE DOMAIN-CONTAINING PROTEIN"/>
    <property type="match status" value="1"/>
</dbReference>
<dbReference type="SUPFAM" id="SSF53474">
    <property type="entry name" value="alpha/beta-Hydrolases"/>
    <property type="match status" value="1"/>
</dbReference>
<reference evidence="3 4" key="1">
    <citation type="submission" date="2019-01" db="EMBL/GenBank/DDBJ databases">
        <title>Nuclear Genome Assembly of the Microalgal Biofuel strain Nannochloropsis salina CCMP1776.</title>
        <authorList>
            <person name="Hovde B."/>
        </authorList>
    </citation>
    <scope>NUCLEOTIDE SEQUENCE [LARGE SCALE GENOMIC DNA]</scope>
    <source>
        <strain evidence="3 4">CCMP1776</strain>
    </source>
</reference>
<dbReference type="InterPro" id="IPR029058">
    <property type="entry name" value="AB_hydrolase_fold"/>
</dbReference>
<keyword evidence="4" id="KW-1185">Reference proteome</keyword>
<gene>
    <name evidence="3" type="ORF">NSK_003270</name>
</gene>
<feature type="domain" description="Fungal lipase-type" evidence="2">
    <location>
        <begin position="257"/>
        <end position="374"/>
    </location>
</feature>
<evidence type="ECO:0000259" key="2">
    <source>
        <dbReference type="Pfam" id="PF01764"/>
    </source>
</evidence>
<dbReference type="PANTHER" id="PTHR45856">
    <property type="entry name" value="ALPHA/BETA-HYDROLASES SUPERFAMILY PROTEIN"/>
    <property type="match status" value="1"/>
</dbReference>
<proteinExistence type="predicted"/>
<feature type="chain" id="PRO_5020032886" description="Fungal lipase-type domain-containing protein" evidence="1">
    <location>
        <begin position="43"/>
        <end position="509"/>
    </location>
</feature>
<dbReference type="InterPro" id="IPR051218">
    <property type="entry name" value="Sec_MonoDiacylglyc_Lipase"/>
</dbReference>
<protein>
    <recommendedName>
        <fullName evidence="2">Fungal lipase-type domain-containing protein</fullName>
    </recommendedName>
</protein>
<evidence type="ECO:0000313" key="3">
    <source>
        <dbReference type="EMBL" id="TFJ85766.1"/>
    </source>
</evidence>
<dbReference type="Pfam" id="PF01764">
    <property type="entry name" value="Lipase_3"/>
    <property type="match status" value="1"/>
</dbReference>
<dbReference type="Proteomes" id="UP000355283">
    <property type="component" value="Unassembled WGS sequence"/>
</dbReference>
<name>A0A4D9D2Z0_9STRA</name>
<sequence>MGRMGQKAVAGPRRLLRRARVPLRALGLAIALCLLSFCEVGAHDHLEEPVAVVVNPLPQEALETLLEERQRGPEEGASVSAWVTKRLRGNNSLSEIFRDSYYDSDIKRLNPTCAVIGFLLRTVPVCPVVRQLEKYFLGTPPSLNQFFANTLVPSPEMNAYLPKPLAVYPSMLPDIIDEEVADAERHTIYWYYAMVALAWRNMADILRPEEAIAAGRPAQTFEAYPGWHLADGWETGRLIESQSGPFAVTMAKNRHLVVLMRGSTTDEDWAANFKYPFCANESTAAIGIPGRVHQGFLEYLIAMAPLLDAEVERIKPRRISLAGDSVGGAVSVITGAYLARKYASGLDSKVEVIAIGTPRVGDDVFSSFFREHVNGRSPAFLGSGIRFRGKAVGFNMVWEIGDFVVQVPWDCFPVPDCVGGSTETYMYSYHGGLIKITPRMMPNEDGWMEEANWLGDFKIGFKGMVATHMCSYWCWATRGLPPPYEGSKCYFPSDIKHVGPATDICLSGA</sequence>
<dbReference type="AlphaFoldDB" id="A0A4D9D2Z0"/>
<evidence type="ECO:0000256" key="1">
    <source>
        <dbReference type="SAM" id="SignalP"/>
    </source>
</evidence>
<feature type="signal peptide" evidence="1">
    <location>
        <begin position="1"/>
        <end position="42"/>
    </location>
</feature>
<dbReference type="InterPro" id="IPR002921">
    <property type="entry name" value="Fungal_lipase-type"/>
</dbReference>